<keyword evidence="1" id="KW-0812">Transmembrane</keyword>
<dbReference type="Pfam" id="PF17116">
    <property type="entry name" value="T9SS_plug_1st"/>
    <property type="match status" value="1"/>
</dbReference>
<organism evidence="3 4">
    <name type="scientific">Mucilaginibacter ginsenosidivorax</name>
    <dbReference type="NCBI Taxonomy" id="862126"/>
    <lineage>
        <taxon>Bacteria</taxon>
        <taxon>Pseudomonadati</taxon>
        <taxon>Bacteroidota</taxon>
        <taxon>Sphingobacteriia</taxon>
        <taxon>Sphingobacteriales</taxon>
        <taxon>Sphingobacteriaceae</taxon>
        <taxon>Mucilaginibacter</taxon>
    </lineage>
</organism>
<keyword evidence="1" id="KW-1133">Transmembrane helix</keyword>
<feature type="domain" description="Type 9 secretion system plug protein N-terminal" evidence="2">
    <location>
        <begin position="68"/>
        <end position="191"/>
    </location>
</feature>
<feature type="transmembrane region" description="Helical" evidence="1">
    <location>
        <begin position="36"/>
        <end position="55"/>
    </location>
</feature>
<dbReference type="EMBL" id="CP042437">
    <property type="protein sequence ID" value="QEC75943.1"/>
    <property type="molecule type" value="Genomic_DNA"/>
</dbReference>
<name>A0A5B8VXA4_9SPHI</name>
<accession>A0A5B8VXA4</accession>
<dbReference type="KEGG" id="mgk:FSB76_08280"/>
<gene>
    <name evidence="3" type="ORF">FSB76_08280</name>
</gene>
<dbReference type="InterPro" id="IPR013783">
    <property type="entry name" value="Ig-like_fold"/>
</dbReference>
<evidence type="ECO:0000256" key="1">
    <source>
        <dbReference type="SAM" id="Phobius"/>
    </source>
</evidence>
<dbReference type="Gene3D" id="2.60.40.10">
    <property type="entry name" value="Immunoglobulins"/>
    <property type="match status" value="1"/>
</dbReference>
<sequence length="453" mass="52218">MKPVIVRYEAIPNNTRQPCKATLHTGDCFVPRNDAWFLRLVYLFILIFLSLQTLAQSPYDNNVYNPAIKSVEFNGTGKQPFPVINLGSDDKVLLAFDDLRGGTRNYNYTIEHCDANWNSSNLSPAEYLQSFQDDRFYTFSYSIGTFQKYTHYEQQIPNDNIAPKISGNYILKVYEDGDQSKLILTRRLYVVGQKVSIAANTLASPSTQTRQTNQKLNFTVDYGSLRVQNPSYDIRVFVMQNARTSTGILNTRPSNIRGTSLVYNDVAINDFPGRNEFRLFDLRTLKLNSQRVARIYKDTANIVVLIGDPWRNNPNYVQYFDNNGKFYILNQDGNDPRNDADYARVYFSLAANTTGNDGTPYIVGMFNDYKIDERSKLTRDENGRYYINLLLKQGVYDYEYVWVDNATKKADDVPIEGSHFETENDYQLLVYYRPPTARWDELVGFSMVNTVKK</sequence>
<dbReference type="OrthoDB" id="1522602at2"/>
<reference evidence="3 4" key="1">
    <citation type="journal article" date="2013" name="J. Microbiol.">
        <title>Mucilaginibacter ginsenosidivorax sp. nov., with ginsenoside converting activity isolated from sediment.</title>
        <authorList>
            <person name="Kim J.K."/>
            <person name="Choi T.E."/>
            <person name="Liu Q.M."/>
            <person name="Park H.Y."/>
            <person name="Yi T.H."/>
            <person name="Yoon M.H."/>
            <person name="Kim S.C."/>
            <person name="Im W.T."/>
        </authorList>
    </citation>
    <scope>NUCLEOTIDE SEQUENCE [LARGE SCALE GENOMIC DNA]</scope>
    <source>
        <strain evidence="3 4">KHI28</strain>
    </source>
</reference>
<protein>
    <submittedName>
        <fullName evidence="3">DUF5103 domain-containing protein</fullName>
    </submittedName>
</protein>
<dbReference type="InterPro" id="IPR031345">
    <property type="entry name" value="T9SS_Plug_N"/>
</dbReference>
<keyword evidence="1" id="KW-0472">Membrane</keyword>
<evidence type="ECO:0000313" key="4">
    <source>
        <dbReference type="Proteomes" id="UP000321362"/>
    </source>
</evidence>
<evidence type="ECO:0000259" key="2">
    <source>
        <dbReference type="Pfam" id="PF17116"/>
    </source>
</evidence>
<dbReference type="AlphaFoldDB" id="A0A5B8VXA4"/>
<evidence type="ECO:0000313" key="3">
    <source>
        <dbReference type="EMBL" id="QEC75943.1"/>
    </source>
</evidence>
<keyword evidence="4" id="KW-1185">Reference proteome</keyword>
<dbReference type="Proteomes" id="UP000321362">
    <property type="component" value="Chromosome"/>
</dbReference>
<proteinExistence type="predicted"/>
<dbReference type="RefSeq" id="WP_147053127.1">
    <property type="nucleotide sequence ID" value="NZ_CP042437.1"/>
</dbReference>